<reference evidence="1" key="1">
    <citation type="submission" date="2019-10" db="EMBL/GenBank/DDBJ databases">
        <authorList>
            <consortium name="DOE Joint Genome Institute"/>
            <person name="Kuo A."/>
            <person name="Miyauchi S."/>
            <person name="Kiss E."/>
            <person name="Drula E."/>
            <person name="Kohler A."/>
            <person name="Sanchez-Garcia M."/>
            <person name="Andreopoulos B."/>
            <person name="Barry K.W."/>
            <person name="Bonito G."/>
            <person name="Buee M."/>
            <person name="Carver A."/>
            <person name="Chen C."/>
            <person name="Cichocki N."/>
            <person name="Clum A."/>
            <person name="Culley D."/>
            <person name="Crous P.W."/>
            <person name="Fauchery L."/>
            <person name="Girlanda M."/>
            <person name="Hayes R."/>
            <person name="Keri Z."/>
            <person name="Labutti K."/>
            <person name="Lipzen A."/>
            <person name="Lombard V."/>
            <person name="Magnuson J."/>
            <person name="Maillard F."/>
            <person name="Morin E."/>
            <person name="Murat C."/>
            <person name="Nolan M."/>
            <person name="Ohm R."/>
            <person name="Pangilinan J."/>
            <person name="Pereira M."/>
            <person name="Perotto S."/>
            <person name="Peter M."/>
            <person name="Riley R."/>
            <person name="Sitrit Y."/>
            <person name="Stielow B."/>
            <person name="Szollosi G."/>
            <person name="Zifcakova L."/>
            <person name="Stursova M."/>
            <person name="Spatafora J.W."/>
            <person name="Tedersoo L."/>
            <person name="Vaario L.-M."/>
            <person name="Yamada A."/>
            <person name="Yan M."/>
            <person name="Wang P."/>
            <person name="Xu J."/>
            <person name="Bruns T."/>
            <person name="Baldrian P."/>
            <person name="Vilgalys R."/>
            <person name="Henrissat B."/>
            <person name="Grigoriev I.V."/>
            <person name="Hibbett D."/>
            <person name="Nagy L.G."/>
            <person name="Martin F.M."/>
        </authorList>
    </citation>
    <scope>NUCLEOTIDE SEQUENCE</scope>
    <source>
        <strain evidence="1">P2</strain>
    </source>
</reference>
<evidence type="ECO:0000313" key="2">
    <source>
        <dbReference type="Proteomes" id="UP000886501"/>
    </source>
</evidence>
<comment type="caution">
    <text evidence="1">The sequence shown here is derived from an EMBL/GenBank/DDBJ whole genome shotgun (WGS) entry which is preliminary data.</text>
</comment>
<dbReference type="EMBL" id="MU118002">
    <property type="protein sequence ID" value="KAF9649157.1"/>
    <property type="molecule type" value="Genomic_DNA"/>
</dbReference>
<proteinExistence type="predicted"/>
<organism evidence="1 2">
    <name type="scientific">Thelephora ganbajun</name>
    <name type="common">Ganba fungus</name>
    <dbReference type="NCBI Taxonomy" id="370292"/>
    <lineage>
        <taxon>Eukaryota</taxon>
        <taxon>Fungi</taxon>
        <taxon>Dikarya</taxon>
        <taxon>Basidiomycota</taxon>
        <taxon>Agaricomycotina</taxon>
        <taxon>Agaricomycetes</taxon>
        <taxon>Thelephorales</taxon>
        <taxon>Thelephoraceae</taxon>
        <taxon>Thelephora</taxon>
    </lineage>
</organism>
<evidence type="ECO:0000313" key="1">
    <source>
        <dbReference type="EMBL" id="KAF9649157.1"/>
    </source>
</evidence>
<gene>
    <name evidence="1" type="ORF">BDM02DRAFT_1972532</name>
</gene>
<accession>A0ACB6ZHV2</accession>
<dbReference type="Proteomes" id="UP000886501">
    <property type="component" value="Unassembled WGS sequence"/>
</dbReference>
<protein>
    <submittedName>
        <fullName evidence="1">Uncharacterized protein</fullName>
    </submittedName>
</protein>
<keyword evidence="2" id="KW-1185">Reference proteome</keyword>
<reference evidence="1" key="2">
    <citation type="journal article" date="2020" name="Nat. Commun.">
        <title>Large-scale genome sequencing of mycorrhizal fungi provides insights into the early evolution of symbiotic traits.</title>
        <authorList>
            <person name="Miyauchi S."/>
            <person name="Kiss E."/>
            <person name="Kuo A."/>
            <person name="Drula E."/>
            <person name="Kohler A."/>
            <person name="Sanchez-Garcia M."/>
            <person name="Morin E."/>
            <person name="Andreopoulos B."/>
            <person name="Barry K.W."/>
            <person name="Bonito G."/>
            <person name="Buee M."/>
            <person name="Carver A."/>
            <person name="Chen C."/>
            <person name="Cichocki N."/>
            <person name="Clum A."/>
            <person name="Culley D."/>
            <person name="Crous P.W."/>
            <person name="Fauchery L."/>
            <person name="Girlanda M."/>
            <person name="Hayes R.D."/>
            <person name="Keri Z."/>
            <person name="LaButti K."/>
            <person name="Lipzen A."/>
            <person name="Lombard V."/>
            <person name="Magnuson J."/>
            <person name="Maillard F."/>
            <person name="Murat C."/>
            <person name="Nolan M."/>
            <person name="Ohm R.A."/>
            <person name="Pangilinan J."/>
            <person name="Pereira M.F."/>
            <person name="Perotto S."/>
            <person name="Peter M."/>
            <person name="Pfister S."/>
            <person name="Riley R."/>
            <person name="Sitrit Y."/>
            <person name="Stielow J.B."/>
            <person name="Szollosi G."/>
            <person name="Zifcakova L."/>
            <person name="Stursova M."/>
            <person name="Spatafora J.W."/>
            <person name="Tedersoo L."/>
            <person name="Vaario L.M."/>
            <person name="Yamada A."/>
            <person name="Yan M."/>
            <person name="Wang P."/>
            <person name="Xu J."/>
            <person name="Bruns T."/>
            <person name="Baldrian P."/>
            <person name="Vilgalys R."/>
            <person name="Dunand C."/>
            <person name="Henrissat B."/>
            <person name="Grigoriev I.V."/>
            <person name="Hibbett D."/>
            <person name="Nagy L.G."/>
            <person name="Martin F.M."/>
        </authorList>
    </citation>
    <scope>NUCLEOTIDE SEQUENCE</scope>
    <source>
        <strain evidence="1">P2</strain>
    </source>
</reference>
<sequence length="209" mass="23399">MSDLTQIAGKMPILTGKANYRLWAMELEATSQLGGFWGAYIGKNNPIEETAAQKDAVAQREMKAMGFIKKTVSPIIALEIHAEVFPDPTSTDTDRKRKPESAKEIFDYLATQYEKKDAISSLLDYRQLLRATLTDDGTLEAQLGNLYDLRSRCSLHGLKLEDYQFAAIILISLPETYSHIADNLLASGKIEDLTVEGVRAKIVPVWEFR</sequence>
<name>A0ACB6ZHV2_THEGA</name>